<evidence type="ECO:0000256" key="1">
    <source>
        <dbReference type="SAM" id="MobiDB-lite"/>
    </source>
</evidence>
<feature type="region of interest" description="Disordered" evidence="1">
    <location>
        <begin position="74"/>
        <end position="106"/>
    </location>
</feature>
<proteinExistence type="predicted"/>
<feature type="region of interest" description="Disordered" evidence="1">
    <location>
        <begin position="29"/>
        <end position="51"/>
    </location>
</feature>
<sequence>MSSIRRSDPEYQQAMREAKELFDAAMAKSSTKGRVGRPKATPAPAAAEVDGADDLAEISELEEIVEVEAAALEEAAESEDGEQDAAGDRAAPGAPGAKLRRRATDG</sequence>
<feature type="compositionally biased region" description="Low complexity" evidence="1">
    <location>
        <begin position="88"/>
        <end position="97"/>
    </location>
</feature>
<gene>
    <name evidence="2" type="ORF">AVDCRST_MAG38-633</name>
</gene>
<accession>A0A6J4REH6</accession>
<evidence type="ECO:0000313" key="2">
    <source>
        <dbReference type="EMBL" id="CAA9465369.1"/>
    </source>
</evidence>
<feature type="compositionally biased region" description="Acidic residues" evidence="1">
    <location>
        <begin position="74"/>
        <end position="85"/>
    </location>
</feature>
<reference evidence="2" key="1">
    <citation type="submission" date="2020-02" db="EMBL/GenBank/DDBJ databases">
        <authorList>
            <person name="Meier V. D."/>
        </authorList>
    </citation>
    <scope>NUCLEOTIDE SEQUENCE</scope>
    <source>
        <strain evidence="2">AVDCRST_MAG38</strain>
    </source>
</reference>
<dbReference type="EMBL" id="CADCVJ010000042">
    <property type="protein sequence ID" value="CAA9465369.1"/>
    <property type="molecule type" value="Genomic_DNA"/>
</dbReference>
<dbReference type="AlphaFoldDB" id="A0A6J4REH6"/>
<organism evidence="2">
    <name type="scientific">uncultured Solirubrobacteraceae bacterium</name>
    <dbReference type="NCBI Taxonomy" id="1162706"/>
    <lineage>
        <taxon>Bacteria</taxon>
        <taxon>Bacillati</taxon>
        <taxon>Actinomycetota</taxon>
        <taxon>Thermoleophilia</taxon>
        <taxon>Solirubrobacterales</taxon>
        <taxon>Solirubrobacteraceae</taxon>
        <taxon>environmental samples</taxon>
    </lineage>
</organism>
<name>A0A6J4REH6_9ACTN</name>
<protein>
    <submittedName>
        <fullName evidence="2">Uncharacterized protein</fullName>
    </submittedName>
</protein>